<evidence type="ECO:0000256" key="8">
    <source>
        <dbReference type="SAM" id="MobiDB-lite"/>
    </source>
</evidence>
<keyword evidence="11" id="KW-1185">Reference proteome</keyword>
<reference evidence="10 11" key="1">
    <citation type="submission" date="2018-09" db="EMBL/GenBank/DDBJ databases">
        <title>Optimization and identification of Corynebacterium falsenii FN1-14 from fish paste.</title>
        <authorList>
            <person name="Daroonpunt R."/>
            <person name="Tanasupawat S."/>
        </authorList>
    </citation>
    <scope>NUCLEOTIDE SEQUENCE [LARGE SCALE GENOMIC DNA]</scope>
    <source>
        <strain evidence="10 11">FN1-14</strain>
    </source>
</reference>
<feature type="transmembrane region" description="Helical" evidence="9">
    <location>
        <begin position="196"/>
        <end position="216"/>
    </location>
</feature>
<sequence>MDSSTPSSTPSNTPSSSSSPKDSSATGHPQHPATVTRPQSNTRRVLPSATEPMARGFIDFIGGPPGHHALIGRQRWWTPLRVLLAVGVVFLSLGWLQKGQCIRTGHSDNGVFADWSGYRQYTSACYSDTVTLFSSRGLDQLHFPYLYSWVDDSGVTRYMEYPVLSGIYQWLVAVIARPVHSAWDLLGLPQVPAVSVYFAVNAFFLAAAWLAAVGLVAKLAGNRVWDTLLMAASPLVIVHAFTNFDLLACLAAVAVLSLWANRRPGWAGVAGGIGVALKLWPAFVVGGIILLCLRARAWSPLARLVAGTVITWLAVNVPILILSPNGWAEFFRLNSSRGWEGSTIYAVIAHITGNDAWSGITPSQAVEGAGTLNLISTIALLICLGALAWFVIFSCSTPPRLAQVAFLATFAFMLTNKVWSPQYSIWLVPLLALALPRWRLVFGWAALETVYWYVRMWQFLPAGQAAPNWLADTLTVARLGLLVIMSVLIIRQAKGVDPDSVRQAHGGIDPLAGVLLAYPSQSWASRRAGAHGGVEKKRLNKQPQGTGRAGAQISMGRNYGGK</sequence>
<evidence type="ECO:0000256" key="9">
    <source>
        <dbReference type="SAM" id="Phobius"/>
    </source>
</evidence>
<dbReference type="InterPro" id="IPR018584">
    <property type="entry name" value="GT87"/>
</dbReference>
<dbReference type="AlphaFoldDB" id="A0A418Q943"/>
<feature type="transmembrane region" description="Helical" evidence="9">
    <location>
        <begin position="372"/>
        <end position="394"/>
    </location>
</feature>
<dbReference type="EMBL" id="QXJK01000002">
    <property type="protein sequence ID" value="RIX36206.1"/>
    <property type="molecule type" value="Genomic_DNA"/>
</dbReference>
<protein>
    <submittedName>
        <fullName evidence="10">DUF2029 domain-containing protein</fullName>
    </submittedName>
</protein>
<feature type="region of interest" description="Disordered" evidence="8">
    <location>
        <begin position="528"/>
        <end position="562"/>
    </location>
</feature>
<accession>A0A418Q943</accession>
<dbReference type="Proteomes" id="UP000285278">
    <property type="component" value="Unassembled WGS sequence"/>
</dbReference>
<evidence type="ECO:0000256" key="7">
    <source>
        <dbReference type="ARBA" id="ARBA00024033"/>
    </source>
</evidence>
<dbReference type="OrthoDB" id="3348156at2"/>
<evidence type="ECO:0000256" key="6">
    <source>
        <dbReference type="ARBA" id="ARBA00023136"/>
    </source>
</evidence>
<keyword evidence="2" id="KW-1003">Cell membrane</keyword>
<evidence type="ECO:0000256" key="1">
    <source>
        <dbReference type="ARBA" id="ARBA00004651"/>
    </source>
</evidence>
<keyword evidence="4 9" id="KW-0812">Transmembrane</keyword>
<feature type="transmembrane region" description="Helical" evidence="9">
    <location>
        <begin position="266"/>
        <end position="292"/>
    </location>
</feature>
<evidence type="ECO:0000256" key="3">
    <source>
        <dbReference type="ARBA" id="ARBA00022679"/>
    </source>
</evidence>
<feature type="compositionally biased region" description="Low complexity" evidence="8">
    <location>
        <begin position="1"/>
        <end position="26"/>
    </location>
</feature>
<feature type="region of interest" description="Disordered" evidence="8">
    <location>
        <begin position="1"/>
        <end position="44"/>
    </location>
</feature>
<dbReference type="STRING" id="1451189.CFAL_11635"/>
<keyword evidence="6 9" id="KW-0472">Membrane</keyword>
<keyword evidence="3" id="KW-0808">Transferase</keyword>
<keyword evidence="5 9" id="KW-1133">Transmembrane helix</keyword>
<dbReference type="PIRSF" id="PIRSF010361">
    <property type="entry name" value="UCP010361"/>
    <property type="match status" value="1"/>
</dbReference>
<evidence type="ECO:0000313" key="10">
    <source>
        <dbReference type="EMBL" id="RIX36206.1"/>
    </source>
</evidence>
<feature type="transmembrane region" description="Helical" evidence="9">
    <location>
        <begin position="158"/>
        <end position="176"/>
    </location>
</feature>
<dbReference type="Pfam" id="PF09594">
    <property type="entry name" value="GT87"/>
    <property type="match status" value="1"/>
</dbReference>
<name>A0A418Q943_9CORY</name>
<evidence type="ECO:0000256" key="5">
    <source>
        <dbReference type="ARBA" id="ARBA00022989"/>
    </source>
</evidence>
<evidence type="ECO:0000313" key="11">
    <source>
        <dbReference type="Proteomes" id="UP000285278"/>
    </source>
</evidence>
<evidence type="ECO:0000256" key="2">
    <source>
        <dbReference type="ARBA" id="ARBA00022475"/>
    </source>
</evidence>
<feature type="transmembrane region" description="Helical" evidence="9">
    <location>
        <begin position="76"/>
        <end position="96"/>
    </location>
</feature>
<feature type="transmembrane region" description="Helical" evidence="9">
    <location>
        <begin position="304"/>
        <end position="322"/>
    </location>
</feature>
<organism evidence="10 11">
    <name type="scientific">Corynebacterium falsenii</name>
    <dbReference type="NCBI Taxonomy" id="108486"/>
    <lineage>
        <taxon>Bacteria</taxon>
        <taxon>Bacillati</taxon>
        <taxon>Actinomycetota</taxon>
        <taxon>Actinomycetes</taxon>
        <taxon>Mycobacteriales</taxon>
        <taxon>Corynebacteriaceae</taxon>
        <taxon>Corynebacterium</taxon>
    </lineage>
</organism>
<proteinExistence type="inferred from homology"/>
<dbReference type="InterPro" id="IPR016570">
    <property type="entry name" value="UCP010361"/>
</dbReference>
<gene>
    <name evidence="10" type="ORF">D3M95_02705</name>
</gene>
<evidence type="ECO:0000256" key="4">
    <source>
        <dbReference type="ARBA" id="ARBA00022692"/>
    </source>
</evidence>
<dbReference type="GO" id="GO:0016758">
    <property type="term" value="F:hexosyltransferase activity"/>
    <property type="evidence" value="ECO:0007669"/>
    <property type="project" value="InterPro"/>
</dbReference>
<comment type="caution">
    <text evidence="10">The sequence shown here is derived from an EMBL/GenBank/DDBJ whole genome shotgun (WGS) entry which is preliminary data.</text>
</comment>
<dbReference type="GO" id="GO:0005886">
    <property type="term" value="C:plasma membrane"/>
    <property type="evidence" value="ECO:0007669"/>
    <property type="project" value="UniProtKB-SubCell"/>
</dbReference>
<comment type="similarity">
    <text evidence="7">Belongs to the glycosyltransferase 87 family.</text>
</comment>
<feature type="transmembrane region" description="Helical" evidence="9">
    <location>
        <begin position="228"/>
        <end position="260"/>
    </location>
</feature>
<comment type="subcellular location">
    <subcellularLocation>
        <location evidence="1">Cell membrane</location>
        <topology evidence="1">Multi-pass membrane protein</topology>
    </subcellularLocation>
</comment>